<protein>
    <submittedName>
        <fullName evidence="2">Uncharacterized protein</fullName>
    </submittedName>
</protein>
<name>A0A7S4BEC8_CHRCT</name>
<reference evidence="2" key="1">
    <citation type="submission" date="2021-01" db="EMBL/GenBank/DDBJ databases">
        <authorList>
            <person name="Corre E."/>
            <person name="Pelletier E."/>
            <person name="Niang G."/>
            <person name="Scheremetjew M."/>
            <person name="Finn R."/>
            <person name="Kale V."/>
            <person name="Holt S."/>
            <person name="Cochrane G."/>
            <person name="Meng A."/>
            <person name="Brown T."/>
            <person name="Cohen L."/>
        </authorList>
    </citation>
    <scope>NUCLEOTIDE SEQUENCE</scope>
    <source>
        <strain evidence="2">CCMP645</strain>
    </source>
</reference>
<feature type="compositionally biased region" description="Polar residues" evidence="1">
    <location>
        <begin position="1"/>
        <end position="11"/>
    </location>
</feature>
<dbReference type="AlphaFoldDB" id="A0A7S4BEC8"/>
<feature type="region of interest" description="Disordered" evidence="1">
    <location>
        <begin position="1"/>
        <end position="24"/>
    </location>
</feature>
<accession>A0A7S4BEC8</accession>
<proteinExistence type="predicted"/>
<evidence type="ECO:0000313" key="2">
    <source>
        <dbReference type="EMBL" id="CAE0762115.1"/>
    </source>
</evidence>
<evidence type="ECO:0000256" key="1">
    <source>
        <dbReference type="SAM" id="MobiDB-lite"/>
    </source>
</evidence>
<sequence>MAPRLASSSSDTVEKRLPHPNGSGVLPPGCAASLLSAVAGAAAVVKASSARIVPAHKADSCAVSSSTVFASDSAKVVEHAAVRRDANGVHWRGDWKGGVDRSCSYPFTAGAGPTGRMRWRERRSLPYDTFCLRSPLHALTDWERWGMGH</sequence>
<dbReference type="EMBL" id="HBIZ01023289">
    <property type="protein sequence ID" value="CAE0762115.1"/>
    <property type="molecule type" value="Transcribed_RNA"/>
</dbReference>
<gene>
    <name evidence="2" type="ORF">PCAR00345_LOCUS14727</name>
</gene>
<organism evidence="2">
    <name type="scientific">Chrysotila carterae</name>
    <name type="common">Marine alga</name>
    <name type="synonym">Syracosphaera carterae</name>
    <dbReference type="NCBI Taxonomy" id="13221"/>
    <lineage>
        <taxon>Eukaryota</taxon>
        <taxon>Haptista</taxon>
        <taxon>Haptophyta</taxon>
        <taxon>Prymnesiophyceae</taxon>
        <taxon>Isochrysidales</taxon>
        <taxon>Isochrysidaceae</taxon>
        <taxon>Chrysotila</taxon>
    </lineage>
</organism>